<keyword evidence="3" id="KW-1185">Reference proteome</keyword>
<reference evidence="2" key="1">
    <citation type="submission" date="2023-07" db="EMBL/GenBank/DDBJ databases">
        <authorList>
            <consortium name="CYATHOMIX"/>
        </authorList>
    </citation>
    <scope>NUCLEOTIDE SEQUENCE</scope>
    <source>
        <strain evidence="2">N/A</strain>
    </source>
</reference>
<evidence type="ECO:0000313" key="2">
    <source>
        <dbReference type="EMBL" id="CAJ0592012.1"/>
    </source>
</evidence>
<feature type="region of interest" description="Disordered" evidence="1">
    <location>
        <begin position="154"/>
        <end position="185"/>
    </location>
</feature>
<comment type="caution">
    <text evidence="2">The sequence shown here is derived from an EMBL/GenBank/DDBJ whole genome shotgun (WGS) entry which is preliminary data.</text>
</comment>
<evidence type="ECO:0000313" key="3">
    <source>
        <dbReference type="Proteomes" id="UP001176961"/>
    </source>
</evidence>
<evidence type="ECO:0000256" key="1">
    <source>
        <dbReference type="SAM" id="MobiDB-lite"/>
    </source>
</evidence>
<name>A0AA36GF00_CYLNA</name>
<feature type="compositionally biased region" description="Basic and acidic residues" evidence="1">
    <location>
        <begin position="447"/>
        <end position="468"/>
    </location>
</feature>
<organism evidence="2 3">
    <name type="scientific">Cylicocyclus nassatus</name>
    <name type="common">Nematode worm</name>
    <dbReference type="NCBI Taxonomy" id="53992"/>
    <lineage>
        <taxon>Eukaryota</taxon>
        <taxon>Metazoa</taxon>
        <taxon>Ecdysozoa</taxon>
        <taxon>Nematoda</taxon>
        <taxon>Chromadorea</taxon>
        <taxon>Rhabditida</taxon>
        <taxon>Rhabditina</taxon>
        <taxon>Rhabditomorpha</taxon>
        <taxon>Strongyloidea</taxon>
        <taxon>Strongylidae</taxon>
        <taxon>Cylicocyclus</taxon>
    </lineage>
</organism>
<sequence length="468" mass="52463">MSHSGFFLRLFTDAGLEISCPSGNLVYINPVSADLQQCQQQLGHYDESTCPVGTVCERFPILVPDFQDYCCWKKEGRINATNSNMGSNKSSRKVVPDRGIVKGIVEKPMISETDDLDEGSDHRSTETSSLSKMSSSEEEELAMIVDARQIRRKLRGRKTTTTTTTQEPETTPATRRPMSSLPQCNNPDEQVFIDVGNRLRDCYFQRCEHGYHCEFNKYMRRFICCGQESIVVPPPGLPMIPAPKPLNPRPRRPAPRPFGMLGDDSDSSNNFRNRPSLCCEYSGCPWIDDKEKWNRFCGNRKSECENGDSRSNKCPNQRGSVVSQTVNMPQNYRISDCGHQQQSNIPCLSRRFEVAGPVQSLLWVKKDGSPGLVQEHNVVLPGRSGTDPEMSFTSKAFGNCDKTLSFSQMLGTLCRGSNGKHTSSGFANRQSMPLGERLIIPQIQNHEIPRAGKLDASRQNTDRYGKLQ</sequence>
<dbReference type="AlphaFoldDB" id="A0AA36GF00"/>
<feature type="region of interest" description="Disordered" evidence="1">
    <location>
        <begin position="108"/>
        <end position="138"/>
    </location>
</feature>
<dbReference type="SMART" id="SM00289">
    <property type="entry name" value="WR1"/>
    <property type="match status" value="2"/>
</dbReference>
<gene>
    <name evidence="2" type="ORF">CYNAS_LOCUS3995</name>
</gene>
<accession>A0AA36GF00</accession>
<dbReference type="InterPro" id="IPR006150">
    <property type="entry name" value="Cys_repeat_1"/>
</dbReference>
<protein>
    <submittedName>
        <fullName evidence="2">Uncharacterized protein</fullName>
    </submittedName>
</protein>
<feature type="compositionally biased region" description="Low complexity" evidence="1">
    <location>
        <begin position="159"/>
        <end position="174"/>
    </location>
</feature>
<dbReference type="EMBL" id="CATQJL010000001">
    <property type="protein sequence ID" value="CAJ0592012.1"/>
    <property type="molecule type" value="Genomic_DNA"/>
</dbReference>
<proteinExistence type="predicted"/>
<dbReference type="Proteomes" id="UP001176961">
    <property type="component" value="Unassembled WGS sequence"/>
</dbReference>
<feature type="region of interest" description="Disordered" evidence="1">
    <location>
        <begin position="445"/>
        <end position="468"/>
    </location>
</feature>